<evidence type="ECO:0000313" key="2">
    <source>
        <dbReference type="Proteomes" id="UP000234681"/>
    </source>
</evidence>
<evidence type="ECO:0000313" key="1">
    <source>
        <dbReference type="EMBL" id="EDM13936.1"/>
    </source>
</evidence>
<name>A6J1Z7_RAT</name>
<gene>
    <name evidence="1" type="ORF">rCG_21115</name>
</gene>
<protein>
    <submittedName>
        <fullName evidence="1">RCG21115</fullName>
    </submittedName>
</protein>
<reference evidence="1 2" key="1">
    <citation type="submission" date="2005-07" db="EMBL/GenBank/DDBJ databases">
        <authorList>
            <person name="Mural R.J."/>
            <person name="Li P.W."/>
            <person name="Adams M.D."/>
            <person name="Amanatides P.G."/>
            <person name="Baden-Tillson H."/>
            <person name="Barnstead M."/>
            <person name="Chin S.H."/>
            <person name="Dew I."/>
            <person name="Evans C.A."/>
            <person name="Ferriera S."/>
            <person name="Flanigan M."/>
            <person name="Fosler C."/>
            <person name="Glodek A."/>
            <person name="Gu Z."/>
            <person name="Holt R.A."/>
            <person name="Jennings D."/>
            <person name="Kraft C.L."/>
            <person name="Lu F."/>
            <person name="Nguyen T."/>
            <person name="Nusskern D.R."/>
            <person name="Pfannkoch C.M."/>
            <person name="Sitter C."/>
            <person name="Sutton G.G."/>
            <person name="Venter J.C."/>
            <person name="Wang Z."/>
            <person name="Woodage T."/>
            <person name="Zheng X.H."/>
            <person name="Zhong F."/>
        </authorList>
    </citation>
    <scope>NUCLEOTIDE SEQUENCE [LARGE SCALE GENOMIC DNA]</scope>
    <source>
        <strain>BN</strain>
        <strain evidence="2">Sprague-Dawley</strain>
    </source>
</reference>
<dbReference type="EMBL" id="CH473973">
    <property type="protein sequence ID" value="EDM13936.1"/>
    <property type="molecule type" value="Genomic_DNA"/>
</dbReference>
<feature type="non-terminal residue" evidence="1">
    <location>
        <position position="18"/>
    </location>
</feature>
<sequence>MEPGTSWSLCAEGPVEIA</sequence>
<organism evidence="1 2">
    <name type="scientific">Rattus norvegicus</name>
    <name type="common">Rat</name>
    <dbReference type="NCBI Taxonomy" id="10116"/>
    <lineage>
        <taxon>Eukaryota</taxon>
        <taxon>Metazoa</taxon>
        <taxon>Chordata</taxon>
        <taxon>Craniata</taxon>
        <taxon>Vertebrata</taxon>
        <taxon>Euteleostomi</taxon>
        <taxon>Mammalia</taxon>
        <taxon>Eutheria</taxon>
        <taxon>Euarchontoglires</taxon>
        <taxon>Glires</taxon>
        <taxon>Rodentia</taxon>
        <taxon>Myomorpha</taxon>
        <taxon>Muroidea</taxon>
        <taxon>Muridae</taxon>
        <taxon>Murinae</taxon>
        <taxon>Rattus</taxon>
    </lineage>
</organism>
<dbReference type="AlphaFoldDB" id="A6J1Z7"/>
<dbReference type="Proteomes" id="UP000234681">
    <property type="component" value="Chromosome 12"/>
</dbReference>
<accession>A6J1Z7</accession>
<proteinExistence type="predicted"/>